<proteinExistence type="predicted"/>
<sequence length="85" mass="9815">VFFLCGTPNLAKVIPAMDSINKHLTTTSISDKFTPAIHAACKLAKVILNKYYSLSDASKLYHLTIMLHLLMKLEYFQRMKWPEIW</sequence>
<evidence type="ECO:0000313" key="1">
    <source>
        <dbReference type="EMBL" id="RPD64008.1"/>
    </source>
</evidence>
<dbReference type="OrthoDB" id="2792018at2759"/>
<organism evidence="1 2">
    <name type="scientific">Lentinus tigrinus ALCF2SS1-6</name>
    <dbReference type="NCBI Taxonomy" id="1328759"/>
    <lineage>
        <taxon>Eukaryota</taxon>
        <taxon>Fungi</taxon>
        <taxon>Dikarya</taxon>
        <taxon>Basidiomycota</taxon>
        <taxon>Agaricomycotina</taxon>
        <taxon>Agaricomycetes</taxon>
        <taxon>Polyporales</taxon>
        <taxon>Polyporaceae</taxon>
        <taxon>Lentinus</taxon>
    </lineage>
</organism>
<evidence type="ECO:0000313" key="2">
    <source>
        <dbReference type="Proteomes" id="UP000313359"/>
    </source>
</evidence>
<protein>
    <recommendedName>
        <fullName evidence="3">Ferric reductase NAD binding domain-containing protein</fullName>
    </recommendedName>
</protein>
<reference evidence="1" key="1">
    <citation type="journal article" date="2018" name="Genome Biol. Evol.">
        <title>Genomics and development of Lentinus tigrinus, a white-rot wood-decaying mushroom with dimorphic fruiting bodies.</title>
        <authorList>
            <person name="Wu B."/>
            <person name="Xu Z."/>
            <person name="Knudson A."/>
            <person name="Carlson A."/>
            <person name="Chen N."/>
            <person name="Kovaka S."/>
            <person name="LaButti K."/>
            <person name="Lipzen A."/>
            <person name="Pennachio C."/>
            <person name="Riley R."/>
            <person name="Schakwitz W."/>
            <person name="Umezawa K."/>
            <person name="Ohm R.A."/>
            <person name="Grigoriev I.V."/>
            <person name="Nagy L.G."/>
            <person name="Gibbons J."/>
            <person name="Hibbett D."/>
        </authorList>
    </citation>
    <scope>NUCLEOTIDE SEQUENCE [LARGE SCALE GENOMIC DNA]</scope>
    <source>
        <strain evidence="1">ALCF2SS1-6</strain>
    </source>
</reference>
<dbReference type="EMBL" id="ML122255">
    <property type="protein sequence ID" value="RPD64008.1"/>
    <property type="molecule type" value="Genomic_DNA"/>
</dbReference>
<dbReference type="Proteomes" id="UP000313359">
    <property type="component" value="Unassembled WGS sequence"/>
</dbReference>
<evidence type="ECO:0008006" key="3">
    <source>
        <dbReference type="Google" id="ProtNLM"/>
    </source>
</evidence>
<dbReference type="AlphaFoldDB" id="A0A5C2SL38"/>
<dbReference type="STRING" id="1328759.A0A5C2SL38"/>
<name>A0A5C2SL38_9APHY</name>
<feature type="non-terminal residue" evidence="1">
    <location>
        <position position="85"/>
    </location>
</feature>
<accession>A0A5C2SL38</accession>
<feature type="non-terminal residue" evidence="1">
    <location>
        <position position="1"/>
    </location>
</feature>
<keyword evidence="2" id="KW-1185">Reference proteome</keyword>
<gene>
    <name evidence="1" type="ORF">L227DRAFT_486902</name>
</gene>